<accession>A0A1A0D5G2</accession>
<dbReference type="RefSeq" id="WP_035366024.1">
    <property type="nucleotide sequence ID" value="NZ_LYUD01000120.1"/>
</dbReference>
<dbReference type="GO" id="GO:0016020">
    <property type="term" value="C:membrane"/>
    <property type="evidence" value="ECO:0007669"/>
    <property type="project" value="UniProtKB-SubCell"/>
</dbReference>
<dbReference type="AlphaFoldDB" id="A0A1A0D5G2"/>
<proteinExistence type="predicted"/>
<feature type="transmembrane region" description="Helical" evidence="5">
    <location>
        <begin position="48"/>
        <end position="67"/>
    </location>
</feature>
<dbReference type="InterPro" id="IPR036513">
    <property type="entry name" value="STAS_dom_sf"/>
</dbReference>
<dbReference type="PANTHER" id="PTHR11814">
    <property type="entry name" value="SULFATE TRANSPORTER"/>
    <property type="match status" value="1"/>
</dbReference>
<protein>
    <submittedName>
        <fullName evidence="6">Sulfate transporter 3.1</fullName>
    </submittedName>
</protein>
<comment type="caution">
    <text evidence="6">The sequence shown here is derived from an EMBL/GenBank/DDBJ whole genome shotgun (WGS) entry which is preliminary data.</text>
</comment>
<dbReference type="InterPro" id="IPR011547">
    <property type="entry name" value="SLC26A/SulP_dom"/>
</dbReference>
<dbReference type="SUPFAM" id="SSF52091">
    <property type="entry name" value="SpoIIaa-like"/>
    <property type="match status" value="1"/>
</dbReference>
<dbReference type="OrthoDB" id="9769739at2"/>
<evidence type="ECO:0000256" key="4">
    <source>
        <dbReference type="ARBA" id="ARBA00023136"/>
    </source>
</evidence>
<keyword evidence="4 5" id="KW-0472">Membrane</keyword>
<evidence type="ECO:0000313" key="6">
    <source>
        <dbReference type="EMBL" id="OAZ70558.1"/>
    </source>
</evidence>
<dbReference type="CDD" id="cd07042">
    <property type="entry name" value="STAS_SulP_like_sulfate_transporter"/>
    <property type="match status" value="1"/>
</dbReference>
<feature type="transmembrane region" description="Helical" evidence="5">
    <location>
        <begin position="326"/>
        <end position="342"/>
    </location>
</feature>
<dbReference type="GO" id="GO:0055085">
    <property type="term" value="P:transmembrane transport"/>
    <property type="evidence" value="ECO:0007669"/>
    <property type="project" value="InterPro"/>
</dbReference>
<reference evidence="6 7" key="1">
    <citation type="submission" date="2016-05" db="EMBL/GenBank/DDBJ databases">
        <title>Genome sequencing of Acetobacter pasteurianus strain SRCM100623.</title>
        <authorList>
            <person name="Song Y.R."/>
        </authorList>
    </citation>
    <scope>NUCLEOTIDE SEQUENCE [LARGE SCALE GENOMIC DNA]</scope>
    <source>
        <strain evidence="6 7">SRCM100623</strain>
    </source>
</reference>
<feature type="transmembrane region" description="Helical" evidence="5">
    <location>
        <begin position="202"/>
        <end position="220"/>
    </location>
</feature>
<feature type="transmembrane region" description="Helical" evidence="5">
    <location>
        <begin position="386"/>
        <end position="410"/>
    </location>
</feature>
<organism evidence="6 7">
    <name type="scientific">Acetobacter pasteurianus</name>
    <name type="common">Acetobacter turbidans</name>
    <dbReference type="NCBI Taxonomy" id="438"/>
    <lineage>
        <taxon>Bacteria</taxon>
        <taxon>Pseudomonadati</taxon>
        <taxon>Pseudomonadota</taxon>
        <taxon>Alphaproteobacteria</taxon>
        <taxon>Acetobacterales</taxon>
        <taxon>Acetobacteraceae</taxon>
        <taxon>Acetobacter</taxon>
    </lineage>
</organism>
<feature type="transmembrane region" description="Helical" evidence="5">
    <location>
        <begin position="172"/>
        <end position="195"/>
    </location>
</feature>
<evidence type="ECO:0000256" key="3">
    <source>
        <dbReference type="ARBA" id="ARBA00022989"/>
    </source>
</evidence>
<gene>
    <name evidence="6" type="ORF">SRCM100623_02280</name>
</gene>
<dbReference type="eggNOG" id="COG0659">
    <property type="taxonomic scope" value="Bacteria"/>
</dbReference>
<dbReference type="Pfam" id="PF01740">
    <property type="entry name" value="STAS"/>
    <property type="match status" value="1"/>
</dbReference>
<dbReference type="InterPro" id="IPR001902">
    <property type="entry name" value="SLC26A/SulP_fam"/>
</dbReference>
<feature type="transmembrane region" description="Helical" evidence="5">
    <location>
        <begin position="133"/>
        <end position="152"/>
    </location>
</feature>
<dbReference type="PATRIC" id="fig|438.15.peg.2525"/>
<keyword evidence="3 5" id="KW-1133">Transmembrane helix</keyword>
<evidence type="ECO:0000313" key="7">
    <source>
        <dbReference type="Proteomes" id="UP000093796"/>
    </source>
</evidence>
<evidence type="ECO:0000256" key="5">
    <source>
        <dbReference type="SAM" id="Phobius"/>
    </source>
</evidence>
<evidence type="ECO:0000256" key="2">
    <source>
        <dbReference type="ARBA" id="ARBA00022692"/>
    </source>
</evidence>
<sequence length="563" mass="59677">MSPLLGIKNWLGQRITKKSGSWSDMLAGLSLASMNIPQVLGYARIAEMPAVCGLYTVLFPLVAFALFGSSRHLVVAADSATAAIFSSGLSEIVSPGSAKYMELVSAVALLNAGFLLVARLFRLGFLADFLSRTVLVGFLAGVGVQVGLSMLYDMTGLVSSSHNTLVQAIGLFQGFGQMQGLSMAIASLSCVVLLAGARQKPHWPVGLCVVVVSILCSWGLDLQHYDVAILGSIRGGLPAFSIPLPGWHDMLALLPISASCVFVIIAQSAATSRAFANIFHEHDDENADIVGLCAANAAAALTGTFTVNGSPTQTAMAVQAGARSQTAQLVFAAVTACVLLFFPAPLQYLPRCVLGAIVFCVAVRMIDIQALNGIRQESPGEFRLALVTAATVVSVGVEQGIFIAIALSLFRHVRHSYMPHTLIMAPEASTGMLEAEAVAPGEQSMPGIIIYRFCADLFYANCNLFADDITTLISSAPDPVKCVVVDCSAITDIDYSAAQVVRDVLQRLHARGITVLFGRVAPFFLKDMERHHITAVLGKENIYMQLHTALASARKLCDGAKAL</sequence>
<dbReference type="EMBL" id="LYUD01000120">
    <property type="protein sequence ID" value="OAZ70558.1"/>
    <property type="molecule type" value="Genomic_DNA"/>
</dbReference>
<evidence type="ECO:0000256" key="1">
    <source>
        <dbReference type="ARBA" id="ARBA00004141"/>
    </source>
</evidence>
<feature type="transmembrane region" description="Helical" evidence="5">
    <location>
        <begin position="100"/>
        <end position="121"/>
    </location>
</feature>
<feature type="transmembrane region" description="Helical" evidence="5">
    <location>
        <begin position="74"/>
        <end position="94"/>
    </location>
</feature>
<name>A0A1A0D5G2_ACEPA</name>
<dbReference type="Pfam" id="PF00916">
    <property type="entry name" value="Sulfate_transp"/>
    <property type="match status" value="1"/>
</dbReference>
<comment type="subcellular location">
    <subcellularLocation>
        <location evidence="1">Membrane</location>
        <topology evidence="1">Multi-pass membrane protein</topology>
    </subcellularLocation>
</comment>
<dbReference type="Gene3D" id="3.30.750.24">
    <property type="entry name" value="STAS domain"/>
    <property type="match status" value="1"/>
</dbReference>
<feature type="transmembrane region" description="Helical" evidence="5">
    <location>
        <begin position="250"/>
        <end position="270"/>
    </location>
</feature>
<keyword evidence="2 5" id="KW-0812">Transmembrane</keyword>
<dbReference type="InterPro" id="IPR002645">
    <property type="entry name" value="STAS_dom"/>
</dbReference>
<dbReference type="Proteomes" id="UP000093796">
    <property type="component" value="Unassembled WGS sequence"/>
</dbReference>
<dbReference type="PROSITE" id="PS50801">
    <property type="entry name" value="STAS"/>
    <property type="match status" value="1"/>
</dbReference>